<evidence type="ECO:0000259" key="2">
    <source>
        <dbReference type="PROSITE" id="PS51178"/>
    </source>
</evidence>
<organism evidence="3 4">
    <name type="scientific">Streptomyces kaempferi</name>
    <dbReference type="NCBI Taxonomy" id="333725"/>
    <lineage>
        <taxon>Bacteria</taxon>
        <taxon>Bacillati</taxon>
        <taxon>Actinomycetota</taxon>
        <taxon>Actinomycetes</taxon>
        <taxon>Kitasatosporales</taxon>
        <taxon>Streptomycetaceae</taxon>
        <taxon>Streptomyces</taxon>
    </lineage>
</organism>
<feature type="compositionally biased region" description="Polar residues" evidence="1">
    <location>
        <begin position="51"/>
        <end position="63"/>
    </location>
</feature>
<evidence type="ECO:0000256" key="1">
    <source>
        <dbReference type="SAM" id="MobiDB-lite"/>
    </source>
</evidence>
<dbReference type="InterPro" id="IPR005543">
    <property type="entry name" value="PASTA_dom"/>
</dbReference>
<dbReference type="EMBL" id="JBHTMM010000113">
    <property type="protein sequence ID" value="MFD1312314.1"/>
    <property type="molecule type" value="Genomic_DNA"/>
</dbReference>
<gene>
    <name evidence="3" type="ORF">ACFQ5X_41805</name>
</gene>
<feature type="region of interest" description="Disordered" evidence="1">
    <location>
        <begin position="40"/>
        <end position="66"/>
    </location>
</feature>
<reference evidence="4" key="1">
    <citation type="journal article" date="2019" name="Int. J. Syst. Evol. Microbiol.">
        <title>The Global Catalogue of Microorganisms (GCM) 10K type strain sequencing project: providing services to taxonomists for standard genome sequencing and annotation.</title>
        <authorList>
            <consortium name="The Broad Institute Genomics Platform"/>
            <consortium name="The Broad Institute Genome Sequencing Center for Infectious Disease"/>
            <person name="Wu L."/>
            <person name="Ma J."/>
        </authorList>
    </citation>
    <scope>NUCLEOTIDE SEQUENCE [LARGE SCALE GENOMIC DNA]</scope>
    <source>
        <strain evidence="4">CGMCC 4.7020</strain>
    </source>
</reference>
<dbReference type="CDD" id="cd06577">
    <property type="entry name" value="PASTA_pknB"/>
    <property type="match status" value="1"/>
</dbReference>
<dbReference type="Proteomes" id="UP001597058">
    <property type="component" value="Unassembled WGS sequence"/>
</dbReference>
<accession>A0ABW3XRU7</accession>
<sequence length="129" mass="13104">MGVIHGESFMRHVRPRPVRLVALSVATLLLALASLVACEDTDGGSPAPATVSPTSHGKPSSTAAKGVVPDVTGLTVADARNRLAELDYGMAFTDDSEIGDDSLKVTAQSPAPSSALKTGATVTITVPGH</sequence>
<dbReference type="Gene3D" id="3.30.10.20">
    <property type="match status" value="1"/>
</dbReference>
<dbReference type="Pfam" id="PF03793">
    <property type="entry name" value="PASTA"/>
    <property type="match status" value="1"/>
</dbReference>
<name>A0ABW3XRU7_9ACTN</name>
<evidence type="ECO:0000313" key="4">
    <source>
        <dbReference type="Proteomes" id="UP001597058"/>
    </source>
</evidence>
<dbReference type="SUPFAM" id="SSF54184">
    <property type="entry name" value="Penicillin-binding protein 2x (pbp-2x), c-terminal domain"/>
    <property type="match status" value="1"/>
</dbReference>
<proteinExistence type="predicted"/>
<dbReference type="PROSITE" id="PS51178">
    <property type="entry name" value="PASTA"/>
    <property type="match status" value="1"/>
</dbReference>
<feature type="domain" description="PASTA" evidence="2">
    <location>
        <begin position="62"/>
        <end position="128"/>
    </location>
</feature>
<keyword evidence="4" id="KW-1185">Reference proteome</keyword>
<comment type="caution">
    <text evidence="3">The sequence shown here is derived from an EMBL/GenBank/DDBJ whole genome shotgun (WGS) entry which is preliminary data.</text>
</comment>
<evidence type="ECO:0000313" key="3">
    <source>
        <dbReference type="EMBL" id="MFD1312314.1"/>
    </source>
</evidence>
<protein>
    <submittedName>
        <fullName evidence="3">PASTA domain-containing protein</fullName>
    </submittedName>
</protein>
<dbReference type="RefSeq" id="WP_356014987.1">
    <property type="nucleotide sequence ID" value="NZ_JBHSKH010000039.1"/>
</dbReference>
<dbReference type="SMART" id="SM00740">
    <property type="entry name" value="PASTA"/>
    <property type="match status" value="1"/>
</dbReference>